<dbReference type="EMBL" id="CAKOFQ010007080">
    <property type="protein sequence ID" value="CAH1990154.1"/>
    <property type="molecule type" value="Genomic_DNA"/>
</dbReference>
<dbReference type="Pfam" id="PF00400">
    <property type="entry name" value="WD40"/>
    <property type="match status" value="6"/>
</dbReference>
<evidence type="ECO:0000256" key="4">
    <source>
        <dbReference type="ARBA" id="ARBA00022490"/>
    </source>
</evidence>
<keyword evidence="6" id="KW-0677">Repeat</keyword>
<dbReference type="OrthoDB" id="10265988at2759"/>
<sequence length="795" mass="88170">MSKEFKLSRSLYGHSKDIRSVACTSNNDIISGSRDRTAKFWKFIPLQNVYNEVMTYKTHENFVGSVLYLEPTTDFPDGLVVTGGYDKAIYVYRPGEPFPTFSLKGVHANTVCALSRGNSPNSFLSASWDHTAKYWDVSSTATKPTVTFSGHEASVWHVRQLGNNQVVTGSADKTIGVWTPQGQRVHVLKGHTDAVRCIEDFPELNRFYSVSNDATIRVWTYEGENLATYYGHNSFIYSIARCKALGDDSFVTSDEDRTVRIWKNGENVQIINLPALSVWCVTCLPNGDVVSGSSDGVVRIFTQDEGRVADEATLKRFEEESNAVKSQALKEIGGYKVSDLPGKEALFDPGRSAGQIKMIRENGGVMAYSWVEEGDTGHWEKIGDVMGGVENKEGEKKKYEGKEYDFVFSVDVEDGKPPLKLPFNKGDDPYVAAHAFLEKHFLPADYLEQVVDFILKNSNEQYVPKLTAEYQDPFTGSSRHTPSYGQNQGQTAALDPFTGANAYTTSKPSEAASNSLSSNSNSLNQGSRSSGFFPQTSYRSFDMGDPGVILNKLKEFNQKCGDGSQRVDDRQLEEMVKVANGLPSDPNAFDTLFKLLDWPDDIIFPVLDVVRLAVKHKKNNEVIVSMNNGIIVEKLKHYTNGCCKVTSNIIVSLRTLSNLCLHEPGELLVYNNRFELFENFTSLSELTKAGQVALATCLLNVTIMTGKQKDELGFSVLAQVLPDILSRLTDPEAQFRLYVAVGTLIKTAQLHGAAVKAKLNENSNFLSTMQSHSFSGQNELENKRMNCVKQLSALL</sequence>
<dbReference type="GO" id="GO:0043130">
    <property type="term" value="F:ubiquitin binding"/>
    <property type="evidence" value="ECO:0007669"/>
    <property type="project" value="TreeGrafter"/>
</dbReference>
<evidence type="ECO:0000256" key="5">
    <source>
        <dbReference type="ARBA" id="ARBA00022574"/>
    </source>
</evidence>
<feature type="region of interest" description="Disordered" evidence="9">
    <location>
        <begin position="473"/>
        <end position="529"/>
    </location>
</feature>
<dbReference type="PROSITE" id="PS50294">
    <property type="entry name" value="WD_REPEATS_REGION"/>
    <property type="match status" value="1"/>
</dbReference>
<dbReference type="SMART" id="SM00320">
    <property type="entry name" value="WD40"/>
    <property type="match status" value="7"/>
</dbReference>
<dbReference type="GO" id="GO:0005634">
    <property type="term" value="C:nucleus"/>
    <property type="evidence" value="ECO:0007669"/>
    <property type="project" value="UniProtKB-SubCell"/>
</dbReference>
<dbReference type="InterPro" id="IPR011989">
    <property type="entry name" value="ARM-like"/>
</dbReference>
<comment type="subcellular location">
    <subcellularLocation>
        <location evidence="2">Cytoplasm</location>
    </subcellularLocation>
    <subcellularLocation>
        <location evidence="1">Nucleus</location>
    </subcellularLocation>
</comment>
<dbReference type="Gene3D" id="3.10.20.870">
    <property type="entry name" value="PFU (PLAA family ubiquitin binding), C-terminal domain"/>
    <property type="match status" value="1"/>
</dbReference>
<feature type="domain" description="PFU" evidence="10">
    <location>
        <begin position="371"/>
        <end position="468"/>
    </location>
</feature>
<feature type="repeat" description="WD" evidence="8">
    <location>
        <begin position="188"/>
        <end position="229"/>
    </location>
</feature>
<name>A0A9P0LFD6_ACAOB</name>
<dbReference type="InterPro" id="IPR015155">
    <property type="entry name" value="PFU"/>
</dbReference>
<gene>
    <name evidence="12" type="ORF">ACAOBT_LOCUS19486</name>
</gene>
<proteinExistence type="inferred from homology"/>
<dbReference type="FunFam" id="2.130.10.10:FF:000175">
    <property type="entry name" value="Phospholipase A-2-activating protein"/>
    <property type="match status" value="1"/>
</dbReference>
<feature type="repeat" description="WD" evidence="8">
    <location>
        <begin position="11"/>
        <end position="42"/>
    </location>
</feature>
<dbReference type="PROSITE" id="PS51396">
    <property type="entry name" value="PUL"/>
    <property type="match status" value="1"/>
</dbReference>
<keyword evidence="7" id="KW-0539">Nucleus</keyword>
<evidence type="ECO:0000313" key="12">
    <source>
        <dbReference type="EMBL" id="CAH1990154.1"/>
    </source>
</evidence>
<feature type="compositionally biased region" description="Low complexity" evidence="9">
    <location>
        <begin position="513"/>
        <end position="529"/>
    </location>
</feature>
<dbReference type="InterPro" id="IPR001680">
    <property type="entry name" value="WD40_rpt"/>
</dbReference>
<dbReference type="CDD" id="cd00200">
    <property type="entry name" value="WD40"/>
    <property type="match status" value="1"/>
</dbReference>
<dbReference type="Proteomes" id="UP001152888">
    <property type="component" value="Unassembled WGS sequence"/>
</dbReference>
<dbReference type="PROSITE" id="PS50082">
    <property type="entry name" value="WD_REPEATS_2"/>
    <property type="match status" value="5"/>
</dbReference>
<reference evidence="12" key="1">
    <citation type="submission" date="2022-03" db="EMBL/GenBank/DDBJ databases">
        <authorList>
            <person name="Sayadi A."/>
        </authorList>
    </citation>
    <scope>NUCLEOTIDE SEQUENCE</scope>
</reference>
<evidence type="ECO:0000256" key="7">
    <source>
        <dbReference type="ARBA" id="ARBA00023242"/>
    </source>
</evidence>
<evidence type="ECO:0000313" key="13">
    <source>
        <dbReference type="Proteomes" id="UP001152888"/>
    </source>
</evidence>
<evidence type="ECO:0000259" key="10">
    <source>
        <dbReference type="PROSITE" id="PS51394"/>
    </source>
</evidence>
<dbReference type="Gene3D" id="1.25.10.10">
    <property type="entry name" value="Leucine-rich Repeat Variant"/>
    <property type="match status" value="1"/>
</dbReference>
<keyword evidence="5 8" id="KW-0853">WD repeat</keyword>
<evidence type="ECO:0008006" key="14">
    <source>
        <dbReference type="Google" id="ProtNLM"/>
    </source>
</evidence>
<feature type="domain" description="PUL" evidence="11">
    <location>
        <begin position="531"/>
        <end position="791"/>
    </location>
</feature>
<evidence type="ECO:0000256" key="3">
    <source>
        <dbReference type="ARBA" id="ARBA00008495"/>
    </source>
</evidence>
<dbReference type="SUPFAM" id="SSF50978">
    <property type="entry name" value="WD40 repeat-like"/>
    <property type="match status" value="1"/>
</dbReference>
<keyword evidence="4" id="KW-0963">Cytoplasm</keyword>
<keyword evidence="13" id="KW-1185">Reference proteome</keyword>
<accession>A0A9P0LFD6</accession>
<dbReference type="InterPro" id="IPR038122">
    <property type="entry name" value="PFU_sf"/>
</dbReference>
<feature type="repeat" description="WD" evidence="8">
    <location>
        <begin position="104"/>
        <end position="145"/>
    </location>
</feature>
<evidence type="ECO:0000259" key="11">
    <source>
        <dbReference type="PROSITE" id="PS51396"/>
    </source>
</evidence>
<dbReference type="InterPro" id="IPR013535">
    <property type="entry name" value="PUL_dom"/>
</dbReference>
<evidence type="ECO:0000256" key="6">
    <source>
        <dbReference type="ARBA" id="ARBA00022737"/>
    </source>
</evidence>
<evidence type="ECO:0000256" key="8">
    <source>
        <dbReference type="PROSITE-ProRule" id="PRU00221"/>
    </source>
</evidence>
<comment type="similarity">
    <text evidence="3">Belongs to the WD repeat PLAP family.</text>
</comment>
<comment type="caution">
    <text evidence="12">The sequence shown here is derived from an EMBL/GenBank/DDBJ whole genome shotgun (WGS) entry which is preliminary data.</text>
</comment>
<dbReference type="PANTHER" id="PTHR19849">
    <property type="entry name" value="PHOSPHOLIPASE A-2-ACTIVATING PROTEIN"/>
    <property type="match status" value="1"/>
</dbReference>
<dbReference type="GO" id="GO:0043161">
    <property type="term" value="P:proteasome-mediated ubiquitin-dependent protein catabolic process"/>
    <property type="evidence" value="ECO:0007669"/>
    <property type="project" value="TreeGrafter"/>
</dbReference>
<dbReference type="GO" id="GO:0005737">
    <property type="term" value="C:cytoplasm"/>
    <property type="evidence" value="ECO:0007669"/>
    <property type="project" value="UniProtKB-SubCell"/>
</dbReference>
<dbReference type="InterPro" id="IPR036322">
    <property type="entry name" value="WD40_repeat_dom_sf"/>
</dbReference>
<dbReference type="Pfam" id="PF09070">
    <property type="entry name" value="PFU"/>
    <property type="match status" value="1"/>
</dbReference>
<feature type="compositionally biased region" description="Polar residues" evidence="9">
    <location>
        <begin position="501"/>
        <end position="512"/>
    </location>
</feature>
<dbReference type="Pfam" id="PF08324">
    <property type="entry name" value="PUL"/>
    <property type="match status" value="1"/>
</dbReference>
<protein>
    <recommendedName>
        <fullName evidence="14">Phospholipase A-2-activating protein</fullName>
    </recommendedName>
</protein>
<evidence type="ECO:0000256" key="1">
    <source>
        <dbReference type="ARBA" id="ARBA00004123"/>
    </source>
</evidence>
<feature type="repeat" description="WD" evidence="8">
    <location>
        <begin position="229"/>
        <end position="263"/>
    </location>
</feature>
<feature type="compositionally biased region" description="Polar residues" evidence="9">
    <location>
        <begin position="474"/>
        <end position="491"/>
    </location>
</feature>
<dbReference type="PANTHER" id="PTHR19849:SF0">
    <property type="entry name" value="PHOSPHOLIPASE A-2-ACTIVATING PROTEIN"/>
    <property type="match status" value="1"/>
</dbReference>
<evidence type="ECO:0000256" key="2">
    <source>
        <dbReference type="ARBA" id="ARBA00004496"/>
    </source>
</evidence>
<feature type="repeat" description="WD" evidence="8">
    <location>
        <begin position="148"/>
        <end position="178"/>
    </location>
</feature>
<organism evidence="12 13">
    <name type="scientific">Acanthoscelides obtectus</name>
    <name type="common">Bean weevil</name>
    <name type="synonym">Bruchus obtectus</name>
    <dbReference type="NCBI Taxonomy" id="200917"/>
    <lineage>
        <taxon>Eukaryota</taxon>
        <taxon>Metazoa</taxon>
        <taxon>Ecdysozoa</taxon>
        <taxon>Arthropoda</taxon>
        <taxon>Hexapoda</taxon>
        <taxon>Insecta</taxon>
        <taxon>Pterygota</taxon>
        <taxon>Neoptera</taxon>
        <taxon>Endopterygota</taxon>
        <taxon>Coleoptera</taxon>
        <taxon>Polyphaga</taxon>
        <taxon>Cucujiformia</taxon>
        <taxon>Chrysomeloidea</taxon>
        <taxon>Chrysomelidae</taxon>
        <taxon>Bruchinae</taxon>
        <taxon>Bruchini</taxon>
        <taxon>Acanthoscelides</taxon>
    </lineage>
</organism>
<dbReference type="AlphaFoldDB" id="A0A9P0LFD6"/>
<evidence type="ECO:0000256" key="9">
    <source>
        <dbReference type="SAM" id="MobiDB-lite"/>
    </source>
</evidence>
<dbReference type="PROSITE" id="PS51394">
    <property type="entry name" value="PFU"/>
    <property type="match status" value="1"/>
</dbReference>
<dbReference type="InterPro" id="IPR015943">
    <property type="entry name" value="WD40/YVTN_repeat-like_dom_sf"/>
</dbReference>
<dbReference type="GO" id="GO:0010992">
    <property type="term" value="P:ubiquitin recycling"/>
    <property type="evidence" value="ECO:0007669"/>
    <property type="project" value="TreeGrafter"/>
</dbReference>
<dbReference type="Gene3D" id="2.130.10.10">
    <property type="entry name" value="YVTN repeat-like/Quinoprotein amine dehydrogenase"/>
    <property type="match status" value="1"/>
</dbReference>